<dbReference type="PROSITE" id="PS52016">
    <property type="entry name" value="TONB_DEPENDENT_REC_3"/>
    <property type="match status" value="1"/>
</dbReference>
<evidence type="ECO:0000313" key="16">
    <source>
        <dbReference type="EMBL" id="MBF6058130.1"/>
    </source>
</evidence>
<dbReference type="RefSeq" id="WP_185978274.1">
    <property type="nucleotide sequence ID" value="NZ_JACBGI020000011.1"/>
</dbReference>
<evidence type="ECO:0000256" key="8">
    <source>
        <dbReference type="ARBA" id="ARBA00023136"/>
    </source>
</evidence>
<gene>
    <name evidence="16" type="ORF">H8792_007220</name>
</gene>
<dbReference type="InterPro" id="IPR000531">
    <property type="entry name" value="Beta-barrel_TonB"/>
</dbReference>
<evidence type="ECO:0000256" key="10">
    <source>
        <dbReference type="ARBA" id="ARBA00023237"/>
    </source>
</evidence>
<feature type="chain" id="PRO_5046896476" evidence="13">
    <location>
        <begin position="21"/>
        <end position="667"/>
    </location>
</feature>
<dbReference type="Proteomes" id="UP001193680">
    <property type="component" value="Unassembled WGS sequence"/>
</dbReference>
<feature type="signal peptide" evidence="13">
    <location>
        <begin position="1"/>
        <end position="20"/>
    </location>
</feature>
<sequence length="667" mass="75526">MKKYQWFAIVLAAVSSNVLAEVESTDSSEGYAVITRLEDVVVTSSRQPRYLKEVPVRTEVVTRAELEQNHAVTLEDALRYVPGVMLREIHGKPGSGIWLQGFDSNRVLVLIDGNPVSASTGSSVDITQIAVGDVERIEIIKGAASALYGTSAMGGVVNIITREPQEGVHADIDLSGGSWQEQNLGDDLPARKVGKVALSAKRDQWAGELNVQLDDSSGWKATDEREETQGAKGVRQTVSAKLQYELTPNLQLSLMPRYYHEDLLNVLDNYVPGVGNLPKDKVELTDTYHLAAVLATKGQGDSDWKIRLMGEDYRNESRQDVQATTYIDQKRDTHIQNYEAAVQYDRSWRENHHLTFGVEVKRQSMDVVQDDSLQEVDNKNAVSDEWFLQDSWFATENLELLPGIRIHHDADFGTHISPMLSALQSWEFTRLGRFNLRASIGNGYRVPNLKERYYVFDHSHLGYMVLGNADLKPESSISYQFGGEWYFSDQGSLQFHLYYNDAKDLIESALSPADSTDELAIYRYKNFERVSTRGAELAFNRELMPGVRLNAGYTWLKALDGITGKEMVKRPQHEVKIGLDLQLPAAAQIGVRWRYESEQYLDEDNLTTSPAFDVWDVKFNQKLNDRWAWYAGVDNVTDIQRRFDGNDFRPEEGRYLYAGIRWHYAAP</sequence>
<evidence type="ECO:0000256" key="9">
    <source>
        <dbReference type="ARBA" id="ARBA00023170"/>
    </source>
</evidence>
<evidence type="ECO:0000256" key="11">
    <source>
        <dbReference type="PROSITE-ProRule" id="PRU01360"/>
    </source>
</evidence>
<accession>A0ABS0BYJ5</accession>
<dbReference type="InterPro" id="IPR037066">
    <property type="entry name" value="Plug_dom_sf"/>
</dbReference>
<feature type="domain" description="TonB-dependent receptor plug" evidence="15">
    <location>
        <begin position="52"/>
        <end position="156"/>
    </location>
</feature>
<keyword evidence="3 11" id="KW-0813">Transport</keyword>
<reference evidence="16 17" key="1">
    <citation type="submission" date="2020-11" db="EMBL/GenBank/DDBJ databases">
        <title>Sulfur oxidizing isolate from Hospital Hole Sinkhole.</title>
        <authorList>
            <person name="Scott K.M."/>
        </authorList>
    </citation>
    <scope>NUCLEOTIDE SEQUENCE [LARGE SCALE GENOMIC DNA]</scope>
    <source>
        <strain evidence="16 17">HH1</strain>
    </source>
</reference>
<evidence type="ECO:0000256" key="13">
    <source>
        <dbReference type="SAM" id="SignalP"/>
    </source>
</evidence>
<evidence type="ECO:0000259" key="14">
    <source>
        <dbReference type="Pfam" id="PF00593"/>
    </source>
</evidence>
<dbReference type="Pfam" id="PF00593">
    <property type="entry name" value="TonB_dep_Rec_b-barrel"/>
    <property type="match status" value="1"/>
</dbReference>
<dbReference type="SUPFAM" id="SSF56935">
    <property type="entry name" value="Porins"/>
    <property type="match status" value="1"/>
</dbReference>
<dbReference type="InterPro" id="IPR036942">
    <property type="entry name" value="Beta-barrel_TonB_sf"/>
</dbReference>
<keyword evidence="4 11" id="KW-1134">Transmembrane beta strand</keyword>
<feature type="domain" description="TonB-dependent receptor-like beta-barrel" evidence="14">
    <location>
        <begin position="285"/>
        <end position="636"/>
    </location>
</feature>
<comment type="similarity">
    <text evidence="2">Belongs to the TonB-dependent receptor family. Hemoglobin/haptoglobin binding protein subfamily.</text>
</comment>
<evidence type="ECO:0000256" key="12">
    <source>
        <dbReference type="RuleBase" id="RU003357"/>
    </source>
</evidence>
<protein>
    <submittedName>
        <fullName evidence="16">TonB-dependent receptor</fullName>
    </submittedName>
</protein>
<evidence type="ECO:0000256" key="6">
    <source>
        <dbReference type="ARBA" id="ARBA00022729"/>
    </source>
</evidence>
<keyword evidence="5 11" id="KW-0812">Transmembrane</keyword>
<evidence type="ECO:0000256" key="1">
    <source>
        <dbReference type="ARBA" id="ARBA00004571"/>
    </source>
</evidence>
<evidence type="ECO:0000256" key="2">
    <source>
        <dbReference type="ARBA" id="ARBA00008143"/>
    </source>
</evidence>
<keyword evidence="10 11" id="KW-0998">Cell outer membrane</keyword>
<dbReference type="InterPro" id="IPR039426">
    <property type="entry name" value="TonB-dep_rcpt-like"/>
</dbReference>
<keyword evidence="9 16" id="KW-0675">Receptor</keyword>
<comment type="subcellular location">
    <subcellularLocation>
        <location evidence="1 11">Cell outer membrane</location>
        <topology evidence="1 11">Multi-pass membrane protein</topology>
    </subcellularLocation>
</comment>
<keyword evidence="6 13" id="KW-0732">Signal</keyword>
<dbReference type="Pfam" id="PF07715">
    <property type="entry name" value="Plug"/>
    <property type="match status" value="1"/>
</dbReference>
<keyword evidence="7 12" id="KW-0798">TonB box</keyword>
<organism evidence="16 17">
    <name type="scientific">Thiomicrorhabdus heinhorstiae</name>
    <dbReference type="NCBI Taxonomy" id="2748010"/>
    <lineage>
        <taxon>Bacteria</taxon>
        <taxon>Pseudomonadati</taxon>
        <taxon>Pseudomonadota</taxon>
        <taxon>Gammaproteobacteria</taxon>
        <taxon>Thiotrichales</taxon>
        <taxon>Piscirickettsiaceae</taxon>
        <taxon>Thiomicrorhabdus</taxon>
    </lineage>
</organism>
<dbReference type="PANTHER" id="PTHR30069:SF29">
    <property type="entry name" value="HEMOGLOBIN AND HEMOGLOBIN-HAPTOGLOBIN-BINDING PROTEIN 1-RELATED"/>
    <property type="match status" value="1"/>
</dbReference>
<dbReference type="CDD" id="cd01347">
    <property type="entry name" value="ligand_gated_channel"/>
    <property type="match status" value="1"/>
</dbReference>
<dbReference type="EMBL" id="JACBGI020000011">
    <property type="protein sequence ID" value="MBF6058130.1"/>
    <property type="molecule type" value="Genomic_DNA"/>
</dbReference>
<dbReference type="Gene3D" id="2.40.170.20">
    <property type="entry name" value="TonB-dependent receptor, beta-barrel domain"/>
    <property type="match status" value="1"/>
</dbReference>
<dbReference type="Gene3D" id="2.170.130.10">
    <property type="entry name" value="TonB-dependent receptor, plug domain"/>
    <property type="match status" value="1"/>
</dbReference>
<keyword evidence="8 11" id="KW-0472">Membrane</keyword>
<dbReference type="InterPro" id="IPR012910">
    <property type="entry name" value="Plug_dom"/>
</dbReference>
<comment type="caution">
    <text evidence="16">The sequence shown here is derived from an EMBL/GenBank/DDBJ whole genome shotgun (WGS) entry which is preliminary data.</text>
</comment>
<evidence type="ECO:0000256" key="7">
    <source>
        <dbReference type="ARBA" id="ARBA00023077"/>
    </source>
</evidence>
<evidence type="ECO:0000256" key="3">
    <source>
        <dbReference type="ARBA" id="ARBA00022448"/>
    </source>
</evidence>
<evidence type="ECO:0000256" key="4">
    <source>
        <dbReference type="ARBA" id="ARBA00022452"/>
    </source>
</evidence>
<name>A0ABS0BYJ5_9GAMM</name>
<evidence type="ECO:0000256" key="5">
    <source>
        <dbReference type="ARBA" id="ARBA00022692"/>
    </source>
</evidence>
<evidence type="ECO:0000313" key="17">
    <source>
        <dbReference type="Proteomes" id="UP001193680"/>
    </source>
</evidence>
<proteinExistence type="inferred from homology"/>
<keyword evidence="17" id="KW-1185">Reference proteome</keyword>
<evidence type="ECO:0000259" key="15">
    <source>
        <dbReference type="Pfam" id="PF07715"/>
    </source>
</evidence>
<dbReference type="PANTHER" id="PTHR30069">
    <property type="entry name" value="TONB-DEPENDENT OUTER MEMBRANE RECEPTOR"/>
    <property type="match status" value="1"/>
</dbReference>